<dbReference type="AlphaFoldDB" id="A0A316F112"/>
<keyword evidence="2" id="KW-1185">Reference proteome</keyword>
<dbReference type="EMBL" id="QGGT01000001">
    <property type="protein sequence ID" value="PWK37173.1"/>
    <property type="molecule type" value="Genomic_DNA"/>
</dbReference>
<name>A0A316F112_9BURK</name>
<organism evidence="1 2">
    <name type="scientific">Cupriavidus plantarum</name>
    <dbReference type="NCBI Taxonomy" id="942865"/>
    <lineage>
        <taxon>Bacteria</taxon>
        <taxon>Pseudomonadati</taxon>
        <taxon>Pseudomonadota</taxon>
        <taxon>Betaproteobacteria</taxon>
        <taxon>Burkholderiales</taxon>
        <taxon>Burkholderiaceae</taxon>
        <taxon>Cupriavidus</taxon>
    </lineage>
</organism>
<evidence type="ECO:0000313" key="2">
    <source>
        <dbReference type="Proteomes" id="UP000245754"/>
    </source>
</evidence>
<gene>
    <name evidence="1" type="ORF">C7419_1011055</name>
</gene>
<dbReference type="Proteomes" id="UP000245754">
    <property type="component" value="Unassembled WGS sequence"/>
</dbReference>
<accession>A0A316F112</accession>
<protein>
    <submittedName>
        <fullName evidence="1">Uncharacterized protein</fullName>
    </submittedName>
</protein>
<evidence type="ECO:0000313" key="1">
    <source>
        <dbReference type="EMBL" id="PWK37173.1"/>
    </source>
</evidence>
<proteinExistence type="predicted"/>
<dbReference type="RefSeq" id="WP_109580929.1">
    <property type="nucleotide sequence ID" value="NZ_QGGT01000001.1"/>
</dbReference>
<comment type="caution">
    <text evidence="1">The sequence shown here is derived from an EMBL/GenBank/DDBJ whole genome shotgun (WGS) entry which is preliminary data.</text>
</comment>
<reference evidence="1 2" key="1">
    <citation type="submission" date="2018-05" db="EMBL/GenBank/DDBJ databases">
        <title>Genomic Encyclopedia of Type Strains, Phase IV (KMG-V): Genome sequencing to study the core and pangenomes of soil and plant-associated prokaryotes.</title>
        <authorList>
            <person name="Whitman W."/>
        </authorList>
    </citation>
    <scope>NUCLEOTIDE SEQUENCE [LARGE SCALE GENOMIC DNA]</scope>
    <source>
        <strain evidence="1 2">SLV-132</strain>
    </source>
</reference>
<sequence>MKSTTYRDHVITAHAVAVGAGSAIRYRYTGEYRRQTEGAPTPMQSFRSNDPDMYESIGGAQAAGLDAGKALVDKLLDHDKPSE</sequence>